<dbReference type="Pfam" id="PF14490">
    <property type="entry name" value="HHH_RecD2"/>
    <property type="match status" value="1"/>
</dbReference>
<dbReference type="GO" id="GO:0043139">
    <property type="term" value="F:5'-3' DNA helicase activity"/>
    <property type="evidence" value="ECO:0007669"/>
    <property type="project" value="InterPro"/>
</dbReference>
<dbReference type="HAMAP" id="MF_01488">
    <property type="entry name" value="RecD2"/>
    <property type="match status" value="1"/>
</dbReference>
<dbReference type="InterPro" id="IPR010994">
    <property type="entry name" value="RuvA_2-like"/>
</dbReference>
<dbReference type="PANTHER" id="PTHR43788">
    <property type="entry name" value="DNA2/NAM7 HELICASE FAMILY MEMBER"/>
    <property type="match status" value="1"/>
</dbReference>
<dbReference type="InterPro" id="IPR050534">
    <property type="entry name" value="Coronavir_polyprotein_1ab"/>
</dbReference>
<proteinExistence type="inferred from homology"/>
<dbReference type="GO" id="GO:0003677">
    <property type="term" value="F:DNA binding"/>
    <property type="evidence" value="ECO:0007669"/>
    <property type="project" value="InterPro"/>
</dbReference>
<dbReference type="Proteomes" id="UP000239735">
    <property type="component" value="Unassembled WGS sequence"/>
</dbReference>
<dbReference type="GO" id="GO:0009338">
    <property type="term" value="C:exodeoxyribonuclease V complex"/>
    <property type="evidence" value="ECO:0007669"/>
    <property type="project" value="TreeGrafter"/>
</dbReference>
<gene>
    <name evidence="4" type="primary">recD</name>
    <name evidence="4" type="ORF">SBA5_1000003</name>
</gene>
<dbReference type="InterPro" id="IPR027417">
    <property type="entry name" value="P-loop_NTPase"/>
</dbReference>
<feature type="domain" description="AAA+ ATPase" evidence="3">
    <location>
        <begin position="262"/>
        <end position="446"/>
    </location>
</feature>
<dbReference type="PANTHER" id="PTHR43788:SF6">
    <property type="entry name" value="DNA HELICASE B"/>
    <property type="match status" value="1"/>
</dbReference>
<organism evidence="4 5">
    <name type="scientific">Candidatus Sulfuritelmatomonas gaucii</name>
    <dbReference type="NCBI Taxonomy" id="2043161"/>
    <lineage>
        <taxon>Bacteria</taxon>
        <taxon>Pseudomonadati</taxon>
        <taxon>Acidobacteriota</taxon>
        <taxon>Terriglobia</taxon>
        <taxon>Terriglobales</taxon>
        <taxon>Acidobacteriaceae</taxon>
        <taxon>Candidatus Sulfuritelmatomonas</taxon>
    </lineage>
</organism>
<dbReference type="Gene3D" id="3.40.50.300">
    <property type="entry name" value="P-loop containing nucleotide triphosphate hydrolases"/>
    <property type="match status" value="2"/>
</dbReference>
<dbReference type="GO" id="GO:0017116">
    <property type="term" value="F:single-stranded DNA helicase activity"/>
    <property type="evidence" value="ECO:0007669"/>
    <property type="project" value="TreeGrafter"/>
</dbReference>
<dbReference type="Gene3D" id="2.30.30.940">
    <property type="match status" value="1"/>
</dbReference>
<dbReference type="EMBL" id="OKRB01000003">
    <property type="protein sequence ID" value="SPE17518.1"/>
    <property type="molecule type" value="Genomic_DNA"/>
</dbReference>
<evidence type="ECO:0000313" key="4">
    <source>
        <dbReference type="EMBL" id="SPE17518.1"/>
    </source>
</evidence>
<dbReference type="GO" id="GO:0005524">
    <property type="term" value="F:ATP binding"/>
    <property type="evidence" value="ECO:0007669"/>
    <property type="project" value="UniProtKB-KW"/>
</dbReference>
<dbReference type="OrthoDB" id="1634048at2"/>
<dbReference type="SMART" id="SM00382">
    <property type="entry name" value="AAA"/>
    <property type="match status" value="1"/>
</dbReference>
<keyword evidence="1" id="KW-0547">Nucleotide-binding</keyword>
<evidence type="ECO:0000259" key="3">
    <source>
        <dbReference type="SMART" id="SM00382"/>
    </source>
</evidence>
<accession>A0A2N9L2K6</accession>
<sequence>MPPTTAEGIERYLGSGLVKGIGPILAKKLVGRFGAEVLAVIENRAAELQSVDGIGPKRRERIAHAWQEARQVREIMLFLHSHGVSTSRAVRIFKTYGEQAIEKVRGNPYMLAKDIYGIGFGTADQIAQKVGIPRDSLNRARAGIDHVLLEATSDGHCALPLGKLKLAAVKLLEVPEGTVEQALSQMLTSGSLLLEEIDGDALIFLPHLRRAEEGIAVRIKSLAEAELIYPPIDFEKAVAWCERRTGKTLAPSQREALKTVLANRVVVITGGPGVGKTTLVNSILMILRAKGVKCLLCAPTGRAAKRLTETTGMEAKTIHRLLEIDPATGRFSRNESNTLACGLLVVDETSMVDVPLMHSLVRAVPNHAGLVLVGDVDQLPSVGPGTVLGDLIESGIVPVVRLTEVFRQAADSHIITNAHRIRRGQMPDVRGADPNSDFHFVERDDPEKIAATLVKLVQERIPHRFRLDPIRDVQVLCPMNRGSLGVRELNTALQKVLNPTRPGQPTVERFGWRFQIGDKVIQTENDYDKDVFNGDVGIVERIDAVEQQVAVRFDDRVVKYDFGELDEISLAYAITIHKSQGSEFPAVVIPLATQHYMLLQRNLIYTGITRGKQLLVLIGQKKALGIAVRNDRPQRRYSGLLASLRCHERHSAAASAIMSTGSEG</sequence>
<dbReference type="InterPro" id="IPR027785">
    <property type="entry name" value="UvrD-like_helicase_C"/>
</dbReference>
<dbReference type="Gene3D" id="1.10.150.20">
    <property type="entry name" value="5' to 3' exonuclease, C-terminal subdomain"/>
    <property type="match status" value="1"/>
</dbReference>
<name>A0A2N9L2K6_9BACT</name>
<dbReference type="CDD" id="cd18809">
    <property type="entry name" value="SF1_C_RecD"/>
    <property type="match status" value="1"/>
</dbReference>
<dbReference type="Pfam" id="PF14520">
    <property type="entry name" value="HHH_5"/>
    <property type="match status" value="1"/>
</dbReference>
<keyword evidence="2" id="KW-0067">ATP-binding</keyword>
<evidence type="ECO:0000313" key="5">
    <source>
        <dbReference type="Proteomes" id="UP000239735"/>
    </source>
</evidence>
<evidence type="ECO:0000256" key="2">
    <source>
        <dbReference type="ARBA" id="ARBA00022840"/>
    </source>
</evidence>
<dbReference type="Pfam" id="PF18335">
    <property type="entry name" value="SH3_13"/>
    <property type="match status" value="1"/>
</dbReference>
<dbReference type="InterPro" id="IPR003593">
    <property type="entry name" value="AAA+_ATPase"/>
</dbReference>
<protein>
    <submittedName>
        <fullName evidence="4">Putative exodeoxyribonuclease V alpha chain</fullName>
    </submittedName>
</protein>
<dbReference type="GO" id="GO:0006310">
    <property type="term" value="P:DNA recombination"/>
    <property type="evidence" value="ECO:0007669"/>
    <property type="project" value="InterPro"/>
</dbReference>
<dbReference type="NCBIfam" id="TIGR01448">
    <property type="entry name" value="recD_rel"/>
    <property type="match status" value="1"/>
</dbReference>
<evidence type="ECO:0000256" key="1">
    <source>
        <dbReference type="ARBA" id="ARBA00022741"/>
    </source>
</evidence>
<reference evidence="5" key="1">
    <citation type="submission" date="2018-02" db="EMBL/GenBank/DDBJ databases">
        <authorList>
            <person name="Hausmann B."/>
        </authorList>
    </citation>
    <scope>NUCLEOTIDE SEQUENCE [LARGE SCALE GENOMIC DNA]</scope>
    <source>
        <strain evidence="5">Peat soil MAG SbA5</strain>
    </source>
</reference>
<dbReference type="SUPFAM" id="SSF47781">
    <property type="entry name" value="RuvA domain 2-like"/>
    <property type="match status" value="1"/>
</dbReference>
<dbReference type="Pfam" id="PF13538">
    <property type="entry name" value="UvrD_C_2"/>
    <property type="match status" value="1"/>
</dbReference>
<dbReference type="Pfam" id="PF13245">
    <property type="entry name" value="AAA_19"/>
    <property type="match status" value="1"/>
</dbReference>
<dbReference type="SUPFAM" id="SSF52540">
    <property type="entry name" value="P-loop containing nucleoside triphosphate hydrolases"/>
    <property type="match status" value="2"/>
</dbReference>
<dbReference type="Gene3D" id="1.10.10.2220">
    <property type="match status" value="1"/>
</dbReference>
<dbReference type="AlphaFoldDB" id="A0A2N9L2K6"/>
<dbReference type="InterPro" id="IPR041451">
    <property type="entry name" value="RecD2_SH13"/>
</dbReference>
<dbReference type="InterPro" id="IPR006345">
    <property type="entry name" value="RecD2"/>
</dbReference>
<dbReference type="InterPro" id="IPR029493">
    <property type="entry name" value="RecD2-like_HHH"/>
</dbReference>
<dbReference type="CDD" id="cd17933">
    <property type="entry name" value="DEXSc_RecD-like"/>
    <property type="match status" value="1"/>
</dbReference>